<comment type="caution">
    <text evidence="1">The sequence shown here is derived from an EMBL/GenBank/DDBJ whole genome shotgun (WGS) entry which is preliminary data.</text>
</comment>
<evidence type="ECO:0000313" key="2">
    <source>
        <dbReference type="Proteomes" id="UP001164539"/>
    </source>
</evidence>
<organism evidence="1 2">
    <name type="scientific">Melia azedarach</name>
    <name type="common">Chinaberry tree</name>
    <dbReference type="NCBI Taxonomy" id="155640"/>
    <lineage>
        <taxon>Eukaryota</taxon>
        <taxon>Viridiplantae</taxon>
        <taxon>Streptophyta</taxon>
        <taxon>Embryophyta</taxon>
        <taxon>Tracheophyta</taxon>
        <taxon>Spermatophyta</taxon>
        <taxon>Magnoliopsida</taxon>
        <taxon>eudicotyledons</taxon>
        <taxon>Gunneridae</taxon>
        <taxon>Pentapetalae</taxon>
        <taxon>rosids</taxon>
        <taxon>malvids</taxon>
        <taxon>Sapindales</taxon>
        <taxon>Meliaceae</taxon>
        <taxon>Melia</taxon>
    </lineage>
</organism>
<name>A0ACC1YPU7_MELAZ</name>
<accession>A0ACC1YPU7</accession>
<evidence type="ECO:0000313" key="1">
    <source>
        <dbReference type="EMBL" id="KAJ4725797.1"/>
    </source>
</evidence>
<keyword evidence="1" id="KW-0808">Transferase</keyword>
<reference evidence="1 2" key="1">
    <citation type="journal article" date="2023" name="Science">
        <title>Complex scaffold remodeling in plant triterpene biosynthesis.</title>
        <authorList>
            <person name="De La Pena R."/>
            <person name="Hodgson H."/>
            <person name="Liu J.C."/>
            <person name="Stephenson M.J."/>
            <person name="Martin A.C."/>
            <person name="Owen C."/>
            <person name="Harkess A."/>
            <person name="Leebens-Mack J."/>
            <person name="Jimenez L.E."/>
            <person name="Osbourn A."/>
            <person name="Sattely E.S."/>
        </authorList>
    </citation>
    <scope>NUCLEOTIDE SEQUENCE [LARGE SCALE GENOMIC DNA]</scope>
    <source>
        <strain evidence="2">cv. JPN11</strain>
        <tissue evidence="1">Leaf</tissue>
    </source>
</reference>
<gene>
    <name evidence="1" type="ORF">OWV82_004612</name>
</gene>
<proteinExistence type="predicted"/>
<dbReference type="EMBL" id="CM051395">
    <property type="protein sequence ID" value="KAJ4725797.1"/>
    <property type="molecule type" value="Genomic_DNA"/>
</dbReference>
<dbReference type="Proteomes" id="UP001164539">
    <property type="component" value="Chromosome 2"/>
</dbReference>
<keyword evidence="1" id="KW-0328">Glycosyltransferase</keyword>
<sequence length="640" mass="76013">MDSKPKTLIKYWPRTEKDFCMKTYGDAVVERTIIRHYRNRFWYLVFTTFIFWFLFLYIYKSSTMASENEVVTLFGDNNSSSAVNEEFSHNLKEAINDTQNGSNSIKNLFVWGDWVRIADDVLSSERDRRITNLAQIRKKKTPSFKRLDGRRNAEKSYKRFSRNPGRKNEPMVKPHFESCEGRYIYVHHLPRRFNEDLLRHCRSLSEWINMCEFTSNNGLGPNLRNPEKVYSKTGWFATNQFLLEVIFHNRMKQYKCLTSNSSLASAIFVPYYPGLDLSRYLWSNTSTKMKDLDSLLLLRWLRQKPEWKRMMGRDHFLVAGRISWDFRRDSGKISDWGNKLLLLPESKKMTTLVIESSPWNTNDFAIPYPTYFHPSSDDEVFEWQNRMWRRNRPFLFSFADSPRPEIINSIRSEIMDQCRASRKCKLLECDNRFRWCSKPVHVMKMFQSSDFCLQPEGDSFTRRSTFDSILAGCIPVFFHPGSAYVQYIWHLPKDYTKYSVFIPDIDVKYGKASIERILDTIPKEKVLSMREEVIKLIPRLIYADPNSRLETMEDAFDITVKGVLDRIESIRRGMKGNNFTDIEEKFAWKYNLFGTVREHEWDPFFVRPRTLKKKISEDIIKLEKNVKRNINNTREKNLSS</sequence>
<protein>
    <submittedName>
        <fullName evidence="1">Xyloglucan galactosyltransferase KATAMARI1</fullName>
    </submittedName>
</protein>
<keyword evidence="2" id="KW-1185">Reference proteome</keyword>